<dbReference type="InterPro" id="IPR011009">
    <property type="entry name" value="Kinase-like_dom_sf"/>
</dbReference>
<dbReference type="Gene3D" id="3.30.200.20">
    <property type="entry name" value="Phosphorylase Kinase, domain 1"/>
    <property type="match status" value="1"/>
</dbReference>
<evidence type="ECO:0000259" key="1">
    <source>
        <dbReference type="Pfam" id="PF01636"/>
    </source>
</evidence>
<evidence type="ECO:0000313" key="3">
    <source>
        <dbReference type="Proteomes" id="UP000094053"/>
    </source>
</evidence>
<dbReference type="InterPro" id="IPR041726">
    <property type="entry name" value="ACAD10_11_N"/>
</dbReference>
<dbReference type="RefSeq" id="WP_069413226.1">
    <property type="nucleotide sequence ID" value="NZ_JACKUL010000026.1"/>
</dbReference>
<dbReference type="PANTHER" id="PTHR21310">
    <property type="entry name" value="AMINOGLYCOSIDE PHOSPHOTRANSFERASE-RELATED-RELATED"/>
    <property type="match status" value="1"/>
</dbReference>
<reference evidence="3" key="1">
    <citation type="submission" date="2016-09" db="EMBL/GenBank/DDBJ databases">
        <authorList>
            <person name="Greninger A.L."/>
            <person name="Jerome K.R."/>
            <person name="Mcnair B."/>
            <person name="Wallis C."/>
            <person name="Fang F."/>
        </authorList>
    </citation>
    <scope>NUCLEOTIDE SEQUENCE [LARGE SCALE GENOMIC DNA]</scope>
    <source>
        <strain evidence="3">M6</strain>
    </source>
</reference>
<dbReference type="InterPro" id="IPR051678">
    <property type="entry name" value="AGP_Transferase"/>
</dbReference>
<dbReference type="SUPFAM" id="SSF56112">
    <property type="entry name" value="Protein kinase-like (PK-like)"/>
    <property type="match status" value="1"/>
</dbReference>
<dbReference type="AlphaFoldDB" id="A0A1E3RLS3"/>
<dbReference type="Pfam" id="PF01636">
    <property type="entry name" value="APH"/>
    <property type="match status" value="1"/>
</dbReference>
<dbReference type="OrthoDB" id="3806873at2"/>
<protein>
    <submittedName>
        <fullName evidence="2">Phosphotransferase</fullName>
    </submittedName>
</protein>
<keyword evidence="3" id="KW-1185">Reference proteome</keyword>
<feature type="domain" description="Aminoglycoside phosphotransferase" evidence="1">
    <location>
        <begin position="66"/>
        <end position="273"/>
    </location>
</feature>
<proteinExistence type="predicted"/>
<dbReference type="STRING" id="1776.BHQ18_08950"/>
<dbReference type="Proteomes" id="UP000094053">
    <property type="component" value="Unassembled WGS sequence"/>
</dbReference>
<dbReference type="CDD" id="cd05154">
    <property type="entry name" value="ACAD10_11_N-like"/>
    <property type="match status" value="1"/>
</dbReference>
<dbReference type="InterPro" id="IPR002575">
    <property type="entry name" value="Aminoglycoside_PTrfase"/>
</dbReference>
<accession>A0A1E3RLS3</accession>
<evidence type="ECO:0000313" key="2">
    <source>
        <dbReference type="EMBL" id="ODQ90836.1"/>
    </source>
</evidence>
<dbReference type="GO" id="GO:0016740">
    <property type="term" value="F:transferase activity"/>
    <property type="evidence" value="ECO:0007669"/>
    <property type="project" value="UniProtKB-KW"/>
</dbReference>
<comment type="caution">
    <text evidence="2">The sequence shown here is derived from an EMBL/GenBank/DDBJ whole genome shotgun (WGS) entry which is preliminary data.</text>
</comment>
<dbReference type="Gene3D" id="3.90.1200.10">
    <property type="match status" value="1"/>
</dbReference>
<sequence>MSTVSSADRDWDNVLRGFERWHYQRWPGAHDVVVRMASETDAVRTNGFSSESALIEVSWRTSEGEHSQGAVLRLPPAGAGVFPTYDLVRQARTMELARKHGIPAPEVFAVEEDPSYVGAPFLAMDLVPGRIPADEAPQYCVAGWLYEAGPDRQREFYLDFHDRLADIGAVADTDGALDFLHRPQGPGLAGELAWWLDYLDWATDGSPPAEMAEVADWLRGHLPAPAAPDALIWGDARFGNMIVDDDFHVRAVLDWEMAGVGPAEVDLGWSFAIRRSIQLGNGLPLDAELPGFPDRAQTLDRYAQRLGRPLQSLDWYEVFAMLRMGAVLKSLSRLLTERGITDHIVHTIPPLQDWIYDLMEGRT</sequence>
<gene>
    <name evidence="2" type="ORF">BHQ18_08950</name>
</gene>
<name>A0A1E3RLS3_MYCFV</name>
<dbReference type="EMBL" id="MIHA01000005">
    <property type="protein sequence ID" value="ODQ90836.1"/>
    <property type="molecule type" value="Genomic_DNA"/>
</dbReference>
<keyword evidence="2" id="KW-0808">Transferase</keyword>
<organism evidence="2 3">
    <name type="scientific">Mycolicibacterium flavescens</name>
    <name type="common">Mycobacterium flavescens</name>
    <dbReference type="NCBI Taxonomy" id="1776"/>
    <lineage>
        <taxon>Bacteria</taxon>
        <taxon>Bacillati</taxon>
        <taxon>Actinomycetota</taxon>
        <taxon>Actinomycetes</taxon>
        <taxon>Mycobacteriales</taxon>
        <taxon>Mycobacteriaceae</taxon>
        <taxon>Mycolicibacterium</taxon>
    </lineage>
</organism>